<accession>A0A506UDW4</accession>
<reference evidence="7 8" key="1">
    <citation type="submission" date="2019-06" db="EMBL/GenBank/DDBJ databases">
        <authorList>
            <person name="Li M."/>
        </authorList>
    </citation>
    <scope>NUCLEOTIDE SEQUENCE [LARGE SCALE GENOMIC DNA]</scope>
    <source>
        <strain evidence="7 8">BGMRC2036</strain>
    </source>
</reference>
<dbReference type="OrthoDB" id="8480612at2"/>
<feature type="compositionally biased region" description="Basic and acidic residues" evidence="5">
    <location>
        <begin position="59"/>
        <end position="68"/>
    </location>
</feature>
<dbReference type="Gene3D" id="1.20.5.340">
    <property type="match status" value="1"/>
</dbReference>
<keyword evidence="8" id="KW-1185">Reference proteome</keyword>
<gene>
    <name evidence="7" type="ORF">FJU08_09290</name>
</gene>
<keyword evidence="3 6" id="KW-1133">Transmembrane helix</keyword>
<evidence type="ECO:0000256" key="6">
    <source>
        <dbReference type="SAM" id="Phobius"/>
    </source>
</evidence>
<keyword evidence="2 6" id="KW-0812">Transmembrane</keyword>
<evidence type="ECO:0000256" key="2">
    <source>
        <dbReference type="ARBA" id="ARBA00022692"/>
    </source>
</evidence>
<evidence type="ECO:0000256" key="5">
    <source>
        <dbReference type="SAM" id="MobiDB-lite"/>
    </source>
</evidence>
<feature type="region of interest" description="Disordered" evidence="5">
    <location>
        <begin position="1"/>
        <end position="99"/>
    </location>
</feature>
<evidence type="ECO:0008006" key="9">
    <source>
        <dbReference type="Google" id="ProtNLM"/>
    </source>
</evidence>
<feature type="compositionally biased region" description="Basic and acidic residues" evidence="5">
    <location>
        <begin position="25"/>
        <end position="34"/>
    </location>
</feature>
<dbReference type="GO" id="GO:0016020">
    <property type="term" value="C:membrane"/>
    <property type="evidence" value="ECO:0007669"/>
    <property type="project" value="UniProtKB-SubCell"/>
</dbReference>
<dbReference type="InterPro" id="IPR019133">
    <property type="entry name" value="MIC60"/>
</dbReference>
<evidence type="ECO:0000256" key="1">
    <source>
        <dbReference type="ARBA" id="ARBA00004370"/>
    </source>
</evidence>
<dbReference type="EMBL" id="VHLG01000004">
    <property type="protein sequence ID" value="TPW30859.1"/>
    <property type="molecule type" value="Genomic_DNA"/>
</dbReference>
<evidence type="ECO:0000313" key="7">
    <source>
        <dbReference type="EMBL" id="TPW30859.1"/>
    </source>
</evidence>
<comment type="caution">
    <text evidence="7">The sequence shown here is derived from an EMBL/GenBank/DDBJ whole genome shotgun (WGS) entry which is preliminary data.</text>
</comment>
<sequence length="435" mass="43958">MVPDNSSRPEQNEKNETGAGPAPMKPRDNEEDVKAAMADIAAAIHRHGNGDLEPSPTKPETEETDMPRQADAPTADEAASEPEKAESIAPTPPMPARGPGSAGYLAAGIAGGIVALACAGALQYAGFLGMPGGRQAGSETAASIAALQSDLAQMKASLSAAPAEAQTALSSLGSRLDTMDAKIADLSSRPTGESGGSSQAIDALKADLATLSTTVQANATSLANQSQAEQAQGDVLSKLEGQVAALDKKVNDPGKELMIARAIAAAGLKAAIDRGGSFASELQTYASVAPDDPALGALKSLAASGIPTRDALLAQFETLATPIINAADAPPADESVTTRLWNSARHLVSVRPVGDVEGTSTGAIVARIENDLETGKLQAAAKEWSSLPEAGQAVSVDFKTALDARIKAESLLGQMLSDAATAGQPVDTSAGGTNP</sequence>
<organism evidence="7 8">
    <name type="scientific">Martelella alba</name>
    <dbReference type="NCBI Taxonomy" id="2590451"/>
    <lineage>
        <taxon>Bacteria</taxon>
        <taxon>Pseudomonadati</taxon>
        <taxon>Pseudomonadota</taxon>
        <taxon>Alphaproteobacteria</taxon>
        <taxon>Hyphomicrobiales</taxon>
        <taxon>Aurantimonadaceae</taxon>
        <taxon>Martelella</taxon>
    </lineage>
</organism>
<name>A0A506UDW4_9HYPH</name>
<feature type="transmembrane region" description="Helical" evidence="6">
    <location>
        <begin position="102"/>
        <end position="125"/>
    </location>
</feature>
<dbReference type="AlphaFoldDB" id="A0A506UDW4"/>
<dbReference type="Pfam" id="PF09731">
    <property type="entry name" value="Mitofilin"/>
    <property type="match status" value="1"/>
</dbReference>
<protein>
    <recommendedName>
        <fullName evidence="9">Inner membrane protein</fullName>
    </recommendedName>
</protein>
<evidence type="ECO:0000256" key="4">
    <source>
        <dbReference type="ARBA" id="ARBA00023136"/>
    </source>
</evidence>
<comment type="subcellular location">
    <subcellularLocation>
        <location evidence="1">Membrane</location>
    </subcellularLocation>
</comment>
<dbReference type="RefSeq" id="WP_141148730.1">
    <property type="nucleotide sequence ID" value="NZ_VHLG01000004.1"/>
</dbReference>
<evidence type="ECO:0000256" key="3">
    <source>
        <dbReference type="ARBA" id="ARBA00022989"/>
    </source>
</evidence>
<evidence type="ECO:0000313" key="8">
    <source>
        <dbReference type="Proteomes" id="UP000318801"/>
    </source>
</evidence>
<dbReference type="Proteomes" id="UP000318801">
    <property type="component" value="Unassembled WGS sequence"/>
</dbReference>
<keyword evidence="4 6" id="KW-0472">Membrane</keyword>
<proteinExistence type="predicted"/>